<dbReference type="EMBL" id="MU791772">
    <property type="protein sequence ID" value="KAJ3990623.1"/>
    <property type="molecule type" value="Genomic_DNA"/>
</dbReference>
<evidence type="ECO:0000313" key="2">
    <source>
        <dbReference type="EMBL" id="KAJ3990623.1"/>
    </source>
</evidence>
<keyword evidence="3" id="KW-1185">Reference proteome</keyword>
<feature type="non-terminal residue" evidence="2">
    <location>
        <position position="167"/>
    </location>
</feature>
<sequence length="167" mass="19221">MNTQYLPPLPRIEDTELFLTVCTHHSLSTVTSAETIHRENGRLAELGEKVLDLTVTDYLYRRKQVLDAQSIVNERRDLLNDENIIQWLNIYNLKTELRVANPNILQDPQEMRKYFLAYVGAVFVSNDILIVQNWIVRLIDPHHTSNLLSMPPQYNAPHPAPPQGSPP</sequence>
<gene>
    <name evidence="2" type="ORF">F5050DRAFT_179553</name>
</gene>
<accession>A0ABQ8PW05</accession>
<dbReference type="InterPro" id="IPR000999">
    <property type="entry name" value="RNase_III_dom"/>
</dbReference>
<comment type="caution">
    <text evidence="2">The sequence shown here is derived from an EMBL/GenBank/DDBJ whole genome shotgun (WGS) entry which is preliminary data.</text>
</comment>
<dbReference type="InterPro" id="IPR036389">
    <property type="entry name" value="RNase_III_sf"/>
</dbReference>
<dbReference type="Proteomes" id="UP001163828">
    <property type="component" value="Unassembled WGS sequence"/>
</dbReference>
<name>A0ABQ8PW05_9AGAR</name>
<evidence type="ECO:0000259" key="1">
    <source>
        <dbReference type="PROSITE" id="PS50142"/>
    </source>
</evidence>
<dbReference type="Gene3D" id="1.10.1520.10">
    <property type="entry name" value="Ribonuclease III domain"/>
    <property type="match status" value="1"/>
</dbReference>
<reference evidence="2" key="1">
    <citation type="submission" date="2022-08" db="EMBL/GenBank/DDBJ databases">
        <authorList>
            <consortium name="DOE Joint Genome Institute"/>
            <person name="Min B."/>
            <person name="Riley R."/>
            <person name="Sierra-Patev S."/>
            <person name="Naranjo-Ortiz M."/>
            <person name="Looney B."/>
            <person name="Konkel Z."/>
            <person name="Slot J.C."/>
            <person name="Sakamoto Y."/>
            <person name="Steenwyk J.L."/>
            <person name="Rokas A."/>
            <person name="Carro J."/>
            <person name="Camarero S."/>
            <person name="Ferreira P."/>
            <person name="Molpeceres G."/>
            <person name="Ruiz-Duenas F.J."/>
            <person name="Serrano A."/>
            <person name="Henrissat B."/>
            <person name="Drula E."/>
            <person name="Hughes K.W."/>
            <person name="Mata J.L."/>
            <person name="Ishikawa N.K."/>
            <person name="Vargas-Isla R."/>
            <person name="Ushijima S."/>
            <person name="Smith C.A."/>
            <person name="Ahrendt S."/>
            <person name="Andreopoulos W."/>
            <person name="He G."/>
            <person name="Labutti K."/>
            <person name="Lipzen A."/>
            <person name="Ng V."/>
            <person name="Sandor L."/>
            <person name="Barry K."/>
            <person name="Martinez A.T."/>
            <person name="Xiao Y."/>
            <person name="Gibbons J.G."/>
            <person name="Terashima K."/>
            <person name="Hibbett D.S."/>
            <person name="Grigoriev I.V."/>
        </authorList>
    </citation>
    <scope>NUCLEOTIDE SEQUENCE</scope>
    <source>
        <strain evidence="2">TFB10827</strain>
    </source>
</reference>
<dbReference type="PROSITE" id="PS50142">
    <property type="entry name" value="RNASE_3_2"/>
    <property type="match status" value="1"/>
</dbReference>
<dbReference type="CDD" id="cd00593">
    <property type="entry name" value="RIBOc"/>
    <property type="match status" value="1"/>
</dbReference>
<protein>
    <recommendedName>
        <fullName evidence="1">RNase III domain-containing protein</fullName>
    </recommendedName>
</protein>
<organism evidence="2 3">
    <name type="scientific">Lentinula boryana</name>
    <dbReference type="NCBI Taxonomy" id="40481"/>
    <lineage>
        <taxon>Eukaryota</taxon>
        <taxon>Fungi</taxon>
        <taxon>Dikarya</taxon>
        <taxon>Basidiomycota</taxon>
        <taxon>Agaricomycotina</taxon>
        <taxon>Agaricomycetes</taxon>
        <taxon>Agaricomycetidae</taxon>
        <taxon>Agaricales</taxon>
        <taxon>Marasmiineae</taxon>
        <taxon>Omphalotaceae</taxon>
        <taxon>Lentinula</taxon>
    </lineage>
</organism>
<dbReference type="SUPFAM" id="SSF69065">
    <property type="entry name" value="RNase III domain-like"/>
    <property type="match status" value="1"/>
</dbReference>
<evidence type="ECO:0000313" key="3">
    <source>
        <dbReference type="Proteomes" id="UP001163828"/>
    </source>
</evidence>
<proteinExistence type="predicted"/>
<feature type="domain" description="RNase III" evidence="1">
    <location>
        <begin position="1"/>
        <end position="127"/>
    </location>
</feature>